<dbReference type="Gene3D" id="3.30.56.30">
    <property type="entry name" value="Signal recognition particle, SRP19-like subunit"/>
    <property type="match status" value="1"/>
</dbReference>
<keyword evidence="4" id="KW-0687">Ribonucleoprotein</keyword>
<dbReference type="PANTHER" id="PTHR17453:SF0">
    <property type="entry name" value="SIGNAL RECOGNITION PARTICLE 19 KDA PROTEIN"/>
    <property type="match status" value="1"/>
</dbReference>
<keyword evidence="3" id="KW-0733">Signal recognition particle</keyword>
<dbReference type="EMBL" id="OZ019893">
    <property type="protein sequence ID" value="CAK9190881.1"/>
    <property type="molecule type" value="Genomic_DNA"/>
</dbReference>
<keyword evidence="7" id="KW-1185">Reference proteome</keyword>
<evidence type="ECO:0000256" key="5">
    <source>
        <dbReference type="SAM" id="MobiDB-lite"/>
    </source>
</evidence>
<feature type="region of interest" description="Disordered" evidence="5">
    <location>
        <begin position="101"/>
        <end position="133"/>
    </location>
</feature>
<accession>A0ABP0TE11</accession>
<evidence type="ECO:0000256" key="4">
    <source>
        <dbReference type="ARBA" id="ARBA00023274"/>
    </source>
</evidence>
<comment type="subcellular location">
    <subcellularLocation>
        <location evidence="1">Cytoplasm</location>
    </subcellularLocation>
</comment>
<evidence type="ECO:0000256" key="3">
    <source>
        <dbReference type="ARBA" id="ARBA00023135"/>
    </source>
</evidence>
<reference evidence="6 7" key="1">
    <citation type="submission" date="2024-02" db="EMBL/GenBank/DDBJ databases">
        <authorList>
            <consortium name="ELIXIR-Norway"/>
            <consortium name="Elixir Norway"/>
        </authorList>
    </citation>
    <scope>NUCLEOTIDE SEQUENCE [LARGE SCALE GENOMIC DNA]</scope>
</reference>
<evidence type="ECO:0008006" key="8">
    <source>
        <dbReference type="Google" id="ProtNLM"/>
    </source>
</evidence>
<organism evidence="6 7">
    <name type="scientific">Sphagnum troendelagicum</name>
    <dbReference type="NCBI Taxonomy" id="128251"/>
    <lineage>
        <taxon>Eukaryota</taxon>
        <taxon>Viridiplantae</taxon>
        <taxon>Streptophyta</taxon>
        <taxon>Embryophyta</taxon>
        <taxon>Bryophyta</taxon>
        <taxon>Sphagnophytina</taxon>
        <taxon>Sphagnopsida</taxon>
        <taxon>Sphagnales</taxon>
        <taxon>Sphagnaceae</taxon>
        <taxon>Sphagnum</taxon>
    </lineage>
</organism>
<evidence type="ECO:0000256" key="1">
    <source>
        <dbReference type="ARBA" id="ARBA00004496"/>
    </source>
</evidence>
<sequence length="133" mass="14799">MDVSRWVVIYPVYINSKKTLAEGRRISTSKACDNPTVVEISDCCQYLKLPCAIELDKVYSRDNMQRGRVRVQLKREDKSLVNPAVPSRKVLLMRVAELVGKLQSRHKRPEPTASTSASTAPAGKSGKGGKKKK</sequence>
<name>A0ABP0TE11_9BRYO</name>
<proteinExistence type="predicted"/>
<dbReference type="Pfam" id="PF01922">
    <property type="entry name" value="SRP19"/>
    <property type="match status" value="1"/>
</dbReference>
<feature type="compositionally biased region" description="Low complexity" evidence="5">
    <location>
        <begin position="111"/>
        <end position="124"/>
    </location>
</feature>
<dbReference type="InterPro" id="IPR002778">
    <property type="entry name" value="Signal_recog_particle_SRP19"/>
</dbReference>
<evidence type="ECO:0000313" key="7">
    <source>
        <dbReference type="Proteomes" id="UP001497512"/>
    </source>
</evidence>
<dbReference type="PANTHER" id="PTHR17453">
    <property type="entry name" value="SIGNAL RECOGNITION PARTICLE 19 KD PROTEIN"/>
    <property type="match status" value="1"/>
</dbReference>
<evidence type="ECO:0000256" key="2">
    <source>
        <dbReference type="ARBA" id="ARBA00022490"/>
    </source>
</evidence>
<dbReference type="InterPro" id="IPR036521">
    <property type="entry name" value="SRP19-like_sf"/>
</dbReference>
<gene>
    <name evidence="6" type="ORF">CSSPTR1EN2_LOCUS1112</name>
</gene>
<dbReference type="SUPFAM" id="SSF69695">
    <property type="entry name" value="SRP19"/>
    <property type="match status" value="1"/>
</dbReference>
<evidence type="ECO:0000313" key="6">
    <source>
        <dbReference type="EMBL" id="CAK9190881.1"/>
    </source>
</evidence>
<dbReference type="Proteomes" id="UP001497512">
    <property type="component" value="Chromosome 1"/>
</dbReference>
<keyword evidence="2" id="KW-0963">Cytoplasm</keyword>
<protein>
    <recommendedName>
        <fullName evidence="8">Signal recognition particle 19 kDa protein</fullName>
    </recommendedName>
</protein>